<dbReference type="EnsemblMetazoa" id="RPRC000601-RA">
    <property type="protein sequence ID" value="RPRC000601-PA"/>
    <property type="gene ID" value="RPRC000601"/>
</dbReference>
<name>T1H999_RHOPR</name>
<feature type="transmembrane region" description="Helical" evidence="10">
    <location>
        <begin position="41"/>
        <end position="61"/>
    </location>
</feature>
<dbReference type="eggNOG" id="ENOG502SVJW">
    <property type="taxonomic scope" value="Eukaryota"/>
</dbReference>
<feature type="transmembrane region" description="Helical" evidence="10">
    <location>
        <begin position="276"/>
        <end position="299"/>
    </location>
</feature>
<dbReference type="InParanoid" id="T1H999"/>
<dbReference type="GeneID" id="141458361"/>
<dbReference type="GO" id="GO:0004984">
    <property type="term" value="F:olfactory receptor activity"/>
    <property type="evidence" value="ECO:0007669"/>
    <property type="project" value="InterPro"/>
</dbReference>
<comment type="caution">
    <text evidence="10">Lacks conserved residue(s) required for the propagation of feature annotation.</text>
</comment>
<feature type="transmembrane region" description="Helical" evidence="10">
    <location>
        <begin position="169"/>
        <end position="187"/>
    </location>
</feature>
<evidence type="ECO:0000256" key="3">
    <source>
        <dbReference type="ARBA" id="ARBA00022606"/>
    </source>
</evidence>
<accession>T1H999</accession>
<comment type="subcellular location">
    <subcellularLocation>
        <location evidence="1 10">Cell membrane</location>
        <topology evidence="1 10">Multi-pass membrane protein</topology>
    </subcellularLocation>
</comment>
<evidence type="ECO:0000256" key="2">
    <source>
        <dbReference type="ARBA" id="ARBA00022475"/>
    </source>
</evidence>
<keyword evidence="6 10" id="KW-1133">Transmembrane helix</keyword>
<evidence type="ECO:0000256" key="5">
    <source>
        <dbReference type="ARBA" id="ARBA00022725"/>
    </source>
</evidence>
<feature type="transmembrane region" description="Helical" evidence="10">
    <location>
        <begin position="131"/>
        <end position="149"/>
    </location>
</feature>
<sequence>MNRFINYFANDDKKVGFTLPKAVFNAIGLSWWGTPTLLKSLYKPVAFIILGFITYGVTNYLSEKEIVDQKTFIEVTVNIIQILSMLFVATKIFLFHCYSSDISDAINTSEILQLKYGVTCSTPTGSKVIKIYATNIAIAVTGWLVLGTYKHGHPLHVSFPFDISTKHPIRFLIVWFLEVMCGFYVSAGNGAADTIPLYTVNVIVNFGEKLKDLLRKIGQNPDEDVKLLEEALDLHLRILELKDKLIKGFAMLVLVQIVFTISHTCLILFAATKVDIALFMSLLMPLTFADYLELLVYCFTGEMLSSKMEELRFAAYDNQWYNSSIATRKNLIRIMEALKRPISLNGYGIVSACYETYLNSIKESFSYYIVVKTLASDFK</sequence>
<comment type="similarity">
    <text evidence="10">Belongs to the insect chemoreceptor superfamily. Heteromeric odorant receptor channel (TC 1.A.69) family.</text>
</comment>
<dbReference type="GO" id="GO:0007165">
    <property type="term" value="P:signal transduction"/>
    <property type="evidence" value="ECO:0007669"/>
    <property type="project" value="UniProtKB-KW"/>
</dbReference>
<dbReference type="VEuPathDB" id="VectorBase:RPRC000601"/>
<dbReference type="GO" id="GO:0005886">
    <property type="term" value="C:plasma membrane"/>
    <property type="evidence" value="ECO:0007669"/>
    <property type="project" value="UniProtKB-SubCell"/>
</dbReference>
<dbReference type="GO" id="GO:0005549">
    <property type="term" value="F:odorant binding"/>
    <property type="evidence" value="ECO:0007669"/>
    <property type="project" value="InterPro"/>
</dbReference>
<evidence type="ECO:0000313" key="11">
    <source>
        <dbReference type="EnsemblMetazoa" id="RPRC000601-PA"/>
    </source>
</evidence>
<keyword evidence="9 10" id="KW-0807">Transducer</keyword>
<proteinExistence type="inferred from homology"/>
<dbReference type="HOGENOM" id="CLU_730186_0_0_1"/>
<organism evidence="11 12">
    <name type="scientific">Rhodnius prolixus</name>
    <name type="common">Triatomid bug</name>
    <dbReference type="NCBI Taxonomy" id="13249"/>
    <lineage>
        <taxon>Eukaryota</taxon>
        <taxon>Metazoa</taxon>
        <taxon>Ecdysozoa</taxon>
        <taxon>Arthropoda</taxon>
        <taxon>Hexapoda</taxon>
        <taxon>Insecta</taxon>
        <taxon>Pterygota</taxon>
        <taxon>Neoptera</taxon>
        <taxon>Paraneoptera</taxon>
        <taxon>Hemiptera</taxon>
        <taxon>Heteroptera</taxon>
        <taxon>Panheteroptera</taxon>
        <taxon>Cimicomorpha</taxon>
        <taxon>Reduviidae</taxon>
        <taxon>Triatominae</taxon>
        <taxon>Rhodnius</taxon>
    </lineage>
</organism>
<feature type="transmembrane region" description="Helical" evidence="10">
    <location>
        <begin position="249"/>
        <end position="270"/>
    </location>
</feature>
<dbReference type="Pfam" id="PF02949">
    <property type="entry name" value="7tm_6"/>
    <property type="match status" value="1"/>
</dbReference>
<dbReference type="STRING" id="13249.T1H999"/>
<evidence type="ECO:0000313" key="12">
    <source>
        <dbReference type="Proteomes" id="UP000015103"/>
    </source>
</evidence>
<evidence type="ECO:0000256" key="8">
    <source>
        <dbReference type="ARBA" id="ARBA00023170"/>
    </source>
</evidence>
<keyword evidence="12" id="KW-1185">Reference proteome</keyword>
<dbReference type="FunCoup" id="T1H999">
    <property type="interactions" value="100"/>
</dbReference>
<reference evidence="11" key="1">
    <citation type="submission" date="2015-05" db="UniProtKB">
        <authorList>
            <consortium name="EnsemblMetazoa"/>
        </authorList>
    </citation>
    <scope>IDENTIFICATION</scope>
</reference>
<dbReference type="RefSeq" id="XP_073992333.1">
    <property type="nucleotide sequence ID" value="XM_074136232.1"/>
</dbReference>
<keyword evidence="5 10" id="KW-0552">Olfaction</keyword>
<evidence type="ECO:0000256" key="4">
    <source>
        <dbReference type="ARBA" id="ARBA00022692"/>
    </source>
</evidence>
<keyword evidence="2" id="KW-1003">Cell membrane</keyword>
<evidence type="ECO:0000256" key="1">
    <source>
        <dbReference type="ARBA" id="ARBA00004651"/>
    </source>
</evidence>
<evidence type="ECO:0000256" key="10">
    <source>
        <dbReference type="RuleBase" id="RU351113"/>
    </source>
</evidence>
<evidence type="ECO:0000256" key="7">
    <source>
        <dbReference type="ARBA" id="ARBA00023136"/>
    </source>
</evidence>
<protein>
    <recommendedName>
        <fullName evidence="10">Odorant receptor</fullName>
    </recommendedName>
</protein>
<dbReference type="EMBL" id="ACPB03014783">
    <property type="status" value="NOT_ANNOTATED_CDS"/>
    <property type="molecule type" value="Genomic_DNA"/>
</dbReference>
<dbReference type="OMA" id="FTISHTC"/>
<keyword evidence="3 10" id="KW-0716">Sensory transduction</keyword>
<evidence type="ECO:0000256" key="9">
    <source>
        <dbReference type="ARBA" id="ARBA00023224"/>
    </source>
</evidence>
<keyword evidence="7 10" id="KW-0472">Membrane</keyword>
<dbReference type="AlphaFoldDB" id="T1H999"/>
<dbReference type="PANTHER" id="PTHR21137:SF35">
    <property type="entry name" value="ODORANT RECEPTOR 19A-RELATED"/>
    <property type="match status" value="1"/>
</dbReference>
<dbReference type="PANTHER" id="PTHR21137">
    <property type="entry name" value="ODORANT RECEPTOR"/>
    <property type="match status" value="1"/>
</dbReference>
<dbReference type="Proteomes" id="UP000015103">
    <property type="component" value="Unassembled WGS sequence"/>
</dbReference>
<keyword evidence="4 10" id="KW-0812">Transmembrane</keyword>
<evidence type="ECO:0000256" key="6">
    <source>
        <dbReference type="ARBA" id="ARBA00022989"/>
    </source>
</evidence>
<dbReference type="InterPro" id="IPR004117">
    <property type="entry name" value="7tm6_olfct_rcpt"/>
</dbReference>
<keyword evidence="8 10" id="KW-0675">Receptor</keyword>